<sequence>MQGIQERTINDLVAENHVRASVLYYFGVNFYDNEERTLKEVCTSCGLNIKTVIKSLEAEPKKTDVNELRLMAYPIDLVVEYLKHSHSVFVKRRLAYIAQLIDSLGAVNYRYQSLANDLKTVFPLFVEDFIHHIHEEEDSLFVYIQQLRDFLSGENHGTKLFYTMEKISIHEFAIDHEEHEHEMDGLRKITNNYTYCEEADLHIKVLYEELKSFEEDLLLHAKIEDDILLPKALQLEKLVKLRFYDIIKQN</sequence>
<organism evidence="6 7">
    <name type="scientific">Roseivirga seohaensis subsp. aquiponti</name>
    <dbReference type="NCBI Taxonomy" id="1566026"/>
    <lineage>
        <taxon>Bacteria</taxon>
        <taxon>Pseudomonadati</taxon>
        <taxon>Bacteroidota</taxon>
        <taxon>Cytophagia</taxon>
        <taxon>Cytophagales</taxon>
        <taxon>Roseivirgaceae</taxon>
        <taxon>Roseivirga</taxon>
    </lineage>
</organism>
<feature type="domain" description="Hemerythrin-like" evidence="5">
    <location>
        <begin position="79"/>
        <end position="232"/>
    </location>
</feature>
<dbReference type="Proteomes" id="UP000036908">
    <property type="component" value="Unassembled WGS sequence"/>
</dbReference>
<evidence type="ECO:0000256" key="2">
    <source>
        <dbReference type="ARBA" id="ARBA00022490"/>
    </source>
</evidence>
<comment type="subcellular location">
    <subcellularLocation>
        <location evidence="1">Cytoplasm</location>
    </subcellularLocation>
</comment>
<evidence type="ECO:0000256" key="1">
    <source>
        <dbReference type="ARBA" id="ARBA00004496"/>
    </source>
</evidence>
<dbReference type="EMBL" id="JSVA01000022">
    <property type="protein sequence ID" value="KOF01543.1"/>
    <property type="molecule type" value="Genomic_DNA"/>
</dbReference>
<dbReference type="AlphaFoldDB" id="A0A0L8AGN8"/>
<comment type="caution">
    <text evidence="6">The sequence shown here is derived from an EMBL/GenBank/DDBJ whole genome shotgun (WGS) entry which is preliminary data.</text>
</comment>
<evidence type="ECO:0000259" key="5">
    <source>
        <dbReference type="Pfam" id="PF01814"/>
    </source>
</evidence>
<evidence type="ECO:0000313" key="7">
    <source>
        <dbReference type="Proteomes" id="UP000036908"/>
    </source>
</evidence>
<dbReference type="InterPro" id="IPR012312">
    <property type="entry name" value="Hemerythrin-like"/>
</dbReference>
<proteinExistence type="predicted"/>
<dbReference type="GO" id="GO:0046872">
    <property type="term" value="F:metal ion binding"/>
    <property type="evidence" value="ECO:0007669"/>
    <property type="project" value="UniProtKB-KW"/>
</dbReference>
<evidence type="ECO:0000256" key="3">
    <source>
        <dbReference type="ARBA" id="ARBA00022723"/>
    </source>
</evidence>
<dbReference type="PANTHER" id="PTHR36438">
    <property type="entry name" value="IRON-SULFUR CLUSTER REPAIR PROTEIN YTFE"/>
    <property type="match status" value="1"/>
</dbReference>
<dbReference type="RefSeq" id="WP_053224928.1">
    <property type="nucleotide sequence ID" value="NZ_JSVA01000022.1"/>
</dbReference>
<evidence type="ECO:0000313" key="6">
    <source>
        <dbReference type="EMBL" id="KOF01543.1"/>
    </source>
</evidence>
<keyword evidence="2" id="KW-0963">Cytoplasm</keyword>
<dbReference type="GO" id="GO:0005737">
    <property type="term" value="C:cytoplasm"/>
    <property type="evidence" value="ECO:0007669"/>
    <property type="project" value="UniProtKB-SubCell"/>
</dbReference>
<dbReference type="Gene3D" id="1.20.120.520">
    <property type="entry name" value="nmb1532 protein domain like"/>
    <property type="match status" value="1"/>
</dbReference>
<keyword evidence="4" id="KW-0408">Iron</keyword>
<protein>
    <recommendedName>
        <fullName evidence="5">Hemerythrin-like domain-containing protein</fullName>
    </recommendedName>
</protein>
<reference evidence="7" key="1">
    <citation type="submission" date="2014-11" db="EMBL/GenBank/DDBJ databases">
        <title>Genome sequencing of Roseivirga sp. D-25.</title>
        <authorList>
            <person name="Selvaratnam C."/>
            <person name="Thevarajoo S."/>
            <person name="Goh K.M."/>
            <person name="Eee R."/>
            <person name="Chan K.-G."/>
            <person name="Chong C.S."/>
        </authorList>
    </citation>
    <scope>NUCLEOTIDE SEQUENCE [LARGE SCALE GENOMIC DNA]</scope>
    <source>
        <strain evidence="7">D-25</strain>
    </source>
</reference>
<name>A0A0L8AGN8_9BACT</name>
<dbReference type="InterPro" id="IPR019903">
    <property type="entry name" value="RIC_family"/>
</dbReference>
<dbReference type="PANTHER" id="PTHR36438:SF1">
    <property type="entry name" value="IRON-SULFUR CLUSTER REPAIR PROTEIN YTFE"/>
    <property type="match status" value="1"/>
</dbReference>
<evidence type="ECO:0000256" key="4">
    <source>
        <dbReference type="ARBA" id="ARBA00023004"/>
    </source>
</evidence>
<dbReference type="PATRIC" id="fig|1566026.4.peg.1810"/>
<accession>A0A0L8AGN8</accession>
<dbReference type="OrthoDB" id="977349at2"/>
<keyword evidence="7" id="KW-1185">Reference proteome</keyword>
<dbReference type="Pfam" id="PF01814">
    <property type="entry name" value="Hemerythrin"/>
    <property type="match status" value="1"/>
</dbReference>
<keyword evidence="3" id="KW-0479">Metal-binding</keyword>
<gene>
    <name evidence="6" type="ORF">OB69_16865</name>
</gene>